<keyword evidence="3" id="KW-1185">Reference proteome</keyword>
<dbReference type="AlphaFoldDB" id="A0A391NVQ0"/>
<dbReference type="Proteomes" id="UP000265618">
    <property type="component" value="Unassembled WGS sequence"/>
</dbReference>
<name>A0A391NVQ0_9EUKA</name>
<dbReference type="InterPro" id="IPR000959">
    <property type="entry name" value="POLO_box_dom"/>
</dbReference>
<dbReference type="InterPro" id="IPR036947">
    <property type="entry name" value="POLO_box_dom_sf"/>
</dbReference>
<proteinExistence type="predicted"/>
<protein>
    <recommendedName>
        <fullName evidence="1">POLO box domain-containing protein</fullName>
    </recommendedName>
</protein>
<accession>A0A391NVQ0</accession>
<dbReference type="SUPFAM" id="SSF82615">
    <property type="entry name" value="Polo-box domain"/>
    <property type="match status" value="1"/>
</dbReference>
<evidence type="ECO:0000313" key="2">
    <source>
        <dbReference type="EMBL" id="GCA65214.1"/>
    </source>
</evidence>
<evidence type="ECO:0000259" key="1">
    <source>
        <dbReference type="Pfam" id="PF00659"/>
    </source>
</evidence>
<organism evidence="2 3">
    <name type="scientific">Kipferlia bialata</name>
    <dbReference type="NCBI Taxonomy" id="797122"/>
    <lineage>
        <taxon>Eukaryota</taxon>
        <taxon>Metamonada</taxon>
        <taxon>Carpediemonas-like organisms</taxon>
        <taxon>Kipferlia</taxon>
    </lineage>
</organism>
<dbReference type="Pfam" id="PF00659">
    <property type="entry name" value="POLO_box"/>
    <property type="match status" value="1"/>
</dbReference>
<dbReference type="Gene3D" id="3.30.1120.30">
    <property type="entry name" value="POLO box domain"/>
    <property type="match status" value="1"/>
</dbReference>
<dbReference type="EMBL" id="BDIP01010235">
    <property type="protein sequence ID" value="GCA65214.1"/>
    <property type="molecule type" value="Genomic_DNA"/>
</dbReference>
<evidence type="ECO:0000313" key="3">
    <source>
        <dbReference type="Proteomes" id="UP000265618"/>
    </source>
</evidence>
<comment type="caution">
    <text evidence="2">The sequence shown here is derived from an EMBL/GenBank/DDBJ whole genome shotgun (WGS) entry which is preliminary data.</text>
</comment>
<feature type="domain" description="POLO box" evidence="1">
    <location>
        <begin position="68"/>
        <end position="98"/>
    </location>
</feature>
<sequence>YVYAVALKKKKLLKFFQTYLEEHSLRPIPDEERPMDTVEPIVTIKYHKRLEKGCIVKGRDLGGTLMTRFSNRTVQVNLAYDHTKIIVGGTDNTVGYIDIN</sequence>
<feature type="non-terminal residue" evidence="2">
    <location>
        <position position="1"/>
    </location>
</feature>
<reference evidence="2 3" key="1">
    <citation type="journal article" date="2018" name="PLoS ONE">
        <title>The draft genome of Kipferlia bialata reveals reductive genome evolution in fornicate parasites.</title>
        <authorList>
            <person name="Tanifuji G."/>
            <person name="Takabayashi S."/>
            <person name="Kume K."/>
            <person name="Takagi M."/>
            <person name="Nakayama T."/>
            <person name="Kamikawa R."/>
            <person name="Inagaki Y."/>
            <person name="Hashimoto T."/>
        </authorList>
    </citation>
    <scope>NUCLEOTIDE SEQUENCE [LARGE SCALE GENOMIC DNA]</scope>
    <source>
        <strain evidence="2">NY0173</strain>
    </source>
</reference>
<gene>
    <name evidence="2" type="ORF">KIPB_016574</name>
</gene>
<feature type="non-terminal residue" evidence="2">
    <location>
        <position position="100"/>
    </location>
</feature>